<organism evidence="5 6">
    <name type="scientific">Paenibacillus harenae</name>
    <dbReference type="NCBI Taxonomy" id="306543"/>
    <lineage>
        <taxon>Bacteria</taxon>
        <taxon>Bacillati</taxon>
        <taxon>Bacillota</taxon>
        <taxon>Bacilli</taxon>
        <taxon>Bacillales</taxon>
        <taxon>Paenibacillaceae</taxon>
        <taxon>Paenibacillus</taxon>
    </lineage>
</organism>
<dbReference type="InterPro" id="IPR000182">
    <property type="entry name" value="GNAT_dom"/>
</dbReference>
<keyword evidence="1 5" id="KW-0808">Transferase</keyword>
<comment type="similarity">
    <text evidence="3">Belongs to the acetyltransferase family. RimJ subfamily.</text>
</comment>
<dbReference type="InterPro" id="IPR051531">
    <property type="entry name" value="N-acetyltransferase"/>
</dbReference>
<keyword evidence="2 5" id="KW-0012">Acyltransferase</keyword>
<evidence type="ECO:0000256" key="1">
    <source>
        <dbReference type="ARBA" id="ARBA00022679"/>
    </source>
</evidence>
<reference evidence="5 6" key="1">
    <citation type="submission" date="2023-07" db="EMBL/GenBank/DDBJ databases">
        <title>Sorghum-associated microbial communities from plants grown in Nebraska, USA.</title>
        <authorList>
            <person name="Schachtman D."/>
        </authorList>
    </citation>
    <scope>NUCLEOTIDE SEQUENCE [LARGE SCALE GENOMIC DNA]</scope>
    <source>
        <strain evidence="5 6">CC482</strain>
    </source>
</reference>
<gene>
    <name evidence="5" type="ORF">J2T15_002796</name>
</gene>
<dbReference type="GO" id="GO:0008999">
    <property type="term" value="F:protein-N-terminal-alanine acetyltransferase activity"/>
    <property type="evidence" value="ECO:0007669"/>
    <property type="project" value="UniProtKB-EC"/>
</dbReference>
<evidence type="ECO:0000259" key="4">
    <source>
        <dbReference type="PROSITE" id="PS51186"/>
    </source>
</evidence>
<evidence type="ECO:0000256" key="3">
    <source>
        <dbReference type="ARBA" id="ARBA00038502"/>
    </source>
</evidence>
<sequence>MLLDLRMRNRDFFQPFEPIRDDLHFTLEGQKVEIANSLREAAEDKAYVYGVFAVETDELVGRIALTGIARGPAQHANMGYFIDQRHNGKGYATESVSLCVRKAFEELGLHRVQAGVMPMNGRSMRVLEKAGFRQEGLAQRYIRINGVWEDHVLFAMTVEELRGLKS</sequence>
<proteinExistence type="inferred from homology"/>
<dbReference type="Proteomes" id="UP001229346">
    <property type="component" value="Unassembled WGS sequence"/>
</dbReference>
<dbReference type="PROSITE" id="PS51186">
    <property type="entry name" value="GNAT"/>
    <property type="match status" value="1"/>
</dbReference>
<dbReference type="SUPFAM" id="SSF55729">
    <property type="entry name" value="Acyl-CoA N-acyltransferases (Nat)"/>
    <property type="match status" value="1"/>
</dbReference>
<feature type="domain" description="N-acetyltransferase" evidence="4">
    <location>
        <begin position="3"/>
        <end position="159"/>
    </location>
</feature>
<dbReference type="EMBL" id="JAUSSU010000005">
    <property type="protein sequence ID" value="MDQ0113355.1"/>
    <property type="molecule type" value="Genomic_DNA"/>
</dbReference>
<dbReference type="PANTHER" id="PTHR43792:SF8">
    <property type="entry name" value="[RIBOSOMAL PROTEIN US5]-ALANINE N-ACETYLTRANSFERASE"/>
    <property type="match status" value="1"/>
</dbReference>
<accession>A0ABT9U139</accession>
<evidence type="ECO:0000313" key="5">
    <source>
        <dbReference type="EMBL" id="MDQ0113355.1"/>
    </source>
</evidence>
<comment type="caution">
    <text evidence="5">The sequence shown here is derived from an EMBL/GenBank/DDBJ whole genome shotgun (WGS) entry which is preliminary data.</text>
</comment>
<dbReference type="Gene3D" id="3.40.630.30">
    <property type="match status" value="1"/>
</dbReference>
<evidence type="ECO:0000313" key="6">
    <source>
        <dbReference type="Proteomes" id="UP001229346"/>
    </source>
</evidence>
<keyword evidence="6" id="KW-1185">Reference proteome</keyword>
<dbReference type="Pfam" id="PF13302">
    <property type="entry name" value="Acetyltransf_3"/>
    <property type="match status" value="1"/>
</dbReference>
<name>A0ABT9U139_PAEHA</name>
<dbReference type="InterPro" id="IPR016181">
    <property type="entry name" value="Acyl_CoA_acyltransferase"/>
</dbReference>
<evidence type="ECO:0000256" key="2">
    <source>
        <dbReference type="ARBA" id="ARBA00023315"/>
    </source>
</evidence>
<dbReference type="EC" id="2.3.1.267" evidence="5"/>
<protein>
    <submittedName>
        <fullName evidence="5">Ribosomal-protein-alanine N-acetyltransferase</fullName>
        <ecNumber evidence="5">2.3.1.267</ecNumber>
    </submittedName>
</protein>
<dbReference type="PANTHER" id="PTHR43792">
    <property type="entry name" value="GNAT FAMILY, PUTATIVE (AFU_ORTHOLOGUE AFUA_3G00765)-RELATED-RELATED"/>
    <property type="match status" value="1"/>
</dbReference>